<evidence type="ECO:0000256" key="1">
    <source>
        <dbReference type="ARBA" id="ARBA00004196"/>
    </source>
</evidence>
<dbReference type="EMBL" id="FUWW01000007">
    <property type="protein sequence ID" value="SJZ52594.1"/>
    <property type="molecule type" value="Genomic_DNA"/>
</dbReference>
<evidence type="ECO:0000313" key="6">
    <source>
        <dbReference type="Proteomes" id="UP000190657"/>
    </source>
</evidence>
<comment type="subcellular location">
    <subcellularLocation>
        <location evidence="1">Cell envelope</location>
    </subcellularLocation>
</comment>
<name>A0A1T4LDP3_9FIRM</name>
<dbReference type="RefSeq" id="WP_078768352.1">
    <property type="nucleotide sequence ID" value="NZ_FUWW01000007.1"/>
</dbReference>
<keyword evidence="6" id="KW-1185">Reference proteome</keyword>
<keyword evidence="4" id="KW-0472">Membrane</keyword>
<keyword evidence="2" id="KW-0175">Coiled coil</keyword>
<dbReference type="PANTHER" id="PTHR32347:SF14">
    <property type="entry name" value="EFFLUX SYSTEM COMPONENT YKNX-RELATED"/>
    <property type="match status" value="1"/>
</dbReference>
<keyword evidence="4" id="KW-0812">Transmembrane</keyword>
<sequence length="684" mass="72826">MATVKKSNTKKIVWAVIAVILVVAIVITSVVFAKSGKKTEVTLNTVSTNSITQTVSSTGQISSGLKKEYKPGTVATVKKVYVEVGDKVKKGDQLAVFDTSSLDSQVASLNSAYANSNASYQEAVQHQAEAAKSLASINKSIAKTEKKLKKLEKAEQKKRSTTTTTKKATTTTTTTTTTTKYWGGGNGNGNGNNATPAPPCEHDFSDKKYADANYSGHYKVCKKCGAKVFEEHHYGSVQKFTSGKDKENYHYYKCDDCGYIKKEVHDFPSGVGTVTCKICGEAKASGFNETSAMIELALDQLQPVFDSLKQLGEASKQIVDLLQSLVKDLSNIAKDVDSLTRTITIVADTIMYQISSGNWSAEKIADAVGKAVTAAIKQGMIEFIDSGAAVKMIETAVKSVNWKAIGKGIAESDNFGLASAQIQLAALYAQKEVYTITASASTVNAQKQAAAAAKNAYEVTKAARDDLAKGWKAEFSGVITTCDIEEGGQTTALSTGLTLENMKKRVVTISLGEYDVHKVKEGMSATVKTAYGKYDGVVASIAPTATGGSQGSMLDSVGSMAGISGLSSLTNSGAGVECKVVVDHPDENIIVGFDADVEIVTGTYTDVPCVPIESIVLEKEGTYVYLYNPEEETVTKTKIETGATSDTSYEIKSGLSIGDQIVATPQTDYEEDSFKVKVKTDKTK</sequence>
<dbReference type="AlphaFoldDB" id="A0A1T4LDP3"/>
<feature type="transmembrane region" description="Helical" evidence="4">
    <location>
        <begin position="12"/>
        <end position="33"/>
    </location>
</feature>
<dbReference type="Gene3D" id="2.40.30.170">
    <property type="match status" value="1"/>
</dbReference>
<dbReference type="GO" id="GO:0030313">
    <property type="term" value="C:cell envelope"/>
    <property type="evidence" value="ECO:0007669"/>
    <property type="project" value="UniProtKB-SubCell"/>
</dbReference>
<dbReference type="STRING" id="290054.SAMN02745114_00859"/>
<dbReference type="Gene3D" id="2.40.50.100">
    <property type="match status" value="1"/>
</dbReference>
<protein>
    <submittedName>
        <fullName evidence="5">HlyD family secretion protein</fullName>
    </submittedName>
</protein>
<keyword evidence="4" id="KW-1133">Transmembrane helix</keyword>
<evidence type="ECO:0000313" key="5">
    <source>
        <dbReference type="EMBL" id="SJZ52594.1"/>
    </source>
</evidence>
<dbReference type="PANTHER" id="PTHR32347">
    <property type="entry name" value="EFFLUX SYSTEM COMPONENT YKNX-RELATED"/>
    <property type="match status" value="1"/>
</dbReference>
<proteinExistence type="predicted"/>
<feature type="compositionally biased region" description="Low complexity" evidence="3">
    <location>
        <begin position="161"/>
        <end position="180"/>
    </location>
</feature>
<dbReference type="Gene3D" id="2.40.420.20">
    <property type="match status" value="1"/>
</dbReference>
<dbReference type="InterPro" id="IPR050465">
    <property type="entry name" value="UPF0194_transport"/>
</dbReference>
<gene>
    <name evidence="5" type="ORF">SAMN02745114_00859</name>
</gene>
<organism evidence="5 6">
    <name type="scientific">Eubacterium coprostanoligenes</name>
    <dbReference type="NCBI Taxonomy" id="290054"/>
    <lineage>
        <taxon>Bacteria</taxon>
        <taxon>Bacillati</taxon>
        <taxon>Bacillota</taxon>
        <taxon>Clostridia</taxon>
        <taxon>Eubacteriales</taxon>
        <taxon>Eubacteriaceae</taxon>
        <taxon>Eubacterium</taxon>
    </lineage>
</organism>
<feature type="region of interest" description="Disordered" evidence="3">
    <location>
        <begin position="150"/>
        <end position="196"/>
    </location>
</feature>
<dbReference type="OrthoDB" id="11589at2"/>
<accession>A0A1T4LDP3</accession>
<dbReference type="Proteomes" id="UP000190657">
    <property type="component" value="Unassembled WGS sequence"/>
</dbReference>
<evidence type="ECO:0000256" key="2">
    <source>
        <dbReference type="ARBA" id="ARBA00023054"/>
    </source>
</evidence>
<evidence type="ECO:0000256" key="4">
    <source>
        <dbReference type="SAM" id="Phobius"/>
    </source>
</evidence>
<reference evidence="6" key="1">
    <citation type="submission" date="2017-02" db="EMBL/GenBank/DDBJ databases">
        <authorList>
            <person name="Varghese N."/>
            <person name="Submissions S."/>
        </authorList>
    </citation>
    <scope>NUCLEOTIDE SEQUENCE [LARGE SCALE GENOMIC DNA]</scope>
    <source>
        <strain evidence="6">ATCC 51222</strain>
    </source>
</reference>
<evidence type="ECO:0000256" key="3">
    <source>
        <dbReference type="SAM" id="MobiDB-lite"/>
    </source>
</evidence>